<keyword evidence="2" id="KW-0812">Transmembrane</keyword>
<evidence type="ECO:0000256" key="1">
    <source>
        <dbReference type="SAM" id="MobiDB-lite"/>
    </source>
</evidence>
<evidence type="ECO:0000313" key="3">
    <source>
        <dbReference type="EnsemblPlants" id="OMERI06G09910.1"/>
    </source>
</evidence>
<feature type="transmembrane region" description="Helical" evidence="2">
    <location>
        <begin position="93"/>
        <end position="113"/>
    </location>
</feature>
<dbReference type="Proteomes" id="UP000008021">
    <property type="component" value="Chromosome 6"/>
</dbReference>
<keyword evidence="4" id="KW-1185">Reference proteome</keyword>
<sequence length="115" mass="11923">MASTPSRLEGGAEDGGDGVRRTASRLEGARKGGDGAASSVPERELSSATSCTAAPSRRHFTPPAAAPPCRRPTTPATAPLHPTDFVRRRSTAAAYYCSHVRLLVLVFIVVGVGHG</sequence>
<dbReference type="Gramene" id="OMERI06G09910.1">
    <property type="protein sequence ID" value="OMERI06G09910.1"/>
    <property type="gene ID" value="OMERI06G09910"/>
</dbReference>
<evidence type="ECO:0000256" key="2">
    <source>
        <dbReference type="SAM" id="Phobius"/>
    </source>
</evidence>
<keyword evidence="2" id="KW-0472">Membrane</keyword>
<reference evidence="3" key="2">
    <citation type="submission" date="2018-05" db="EMBL/GenBank/DDBJ databases">
        <title>OmerRS3 (Oryza meridionalis Reference Sequence Version 3).</title>
        <authorList>
            <person name="Zhang J."/>
            <person name="Kudrna D."/>
            <person name="Lee S."/>
            <person name="Talag J."/>
            <person name="Welchert J."/>
            <person name="Wing R.A."/>
        </authorList>
    </citation>
    <scope>NUCLEOTIDE SEQUENCE [LARGE SCALE GENOMIC DNA]</scope>
    <source>
        <strain evidence="3">cv. OR44</strain>
    </source>
</reference>
<dbReference type="AlphaFoldDB" id="A0A0E0DZG1"/>
<keyword evidence="2" id="KW-1133">Transmembrane helix</keyword>
<feature type="region of interest" description="Disordered" evidence="1">
    <location>
        <begin position="1"/>
        <end position="82"/>
    </location>
</feature>
<protein>
    <submittedName>
        <fullName evidence="3">Uncharacterized protein</fullName>
    </submittedName>
</protein>
<dbReference type="HOGENOM" id="CLU_2112797_0_0_1"/>
<proteinExistence type="predicted"/>
<reference evidence="3" key="1">
    <citation type="submission" date="2015-04" db="UniProtKB">
        <authorList>
            <consortium name="EnsemblPlants"/>
        </authorList>
    </citation>
    <scope>IDENTIFICATION</scope>
</reference>
<evidence type="ECO:0000313" key="4">
    <source>
        <dbReference type="Proteomes" id="UP000008021"/>
    </source>
</evidence>
<feature type="compositionally biased region" description="Low complexity" evidence="1">
    <location>
        <begin position="71"/>
        <end position="82"/>
    </location>
</feature>
<name>A0A0E0DZG1_9ORYZ</name>
<accession>A0A0E0DZG1</accession>
<organism evidence="3">
    <name type="scientific">Oryza meridionalis</name>
    <dbReference type="NCBI Taxonomy" id="40149"/>
    <lineage>
        <taxon>Eukaryota</taxon>
        <taxon>Viridiplantae</taxon>
        <taxon>Streptophyta</taxon>
        <taxon>Embryophyta</taxon>
        <taxon>Tracheophyta</taxon>
        <taxon>Spermatophyta</taxon>
        <taxon>Magnoliopsida</taxon>
        <taxon>Liliopsida</taxon>
        <taxon>Poales</taxon>
        <taxon>Poaceae</taxon>
        <taxon>BOP clade</taxon>
        <taxon>Oryzoideae</taxon>
        <taxon>Oryzeae</taxon>
        <taxon>Oryzinae</taxon>
        <taxon>Oryza</taxon>
    </lineage>
</organism>
<dbReference type="EnsemblPlants" id="OMERI06G09910.1">
    <property type="protein sequence ID" value="OMERI06G09910.1"/>
    <property type="gene ID" value="OMERI06G09910"/>
</dbReference>